<comment type="similarity">
    <text evidence="2">Belongs to the FKBP-type PPIase family.</text>
</comment>
<keyword evidence="11" id="KW-1185">Reference proteome</keyword>
<evidence type="ECO:0000256" key="6">
    <source>
        <dbReference type="PROSITE-ProRule" id="PRU00277"/>
    </source>
</evidence>
<feature type="region of interest" description="Disordered" evidence="7">
    <location>
        <begin position="183"/>
        <end position="216"/>
    </location>
</feature>
<dbReference type="Proteomes" id="UP001500575">
    <property type="component" value="Unassembled WGS sequence"/>
</dbReference>
<feature type="region of interest" description="Disordered" evidence="7">
    <location>
        <begin position="27"/>
        <end position="47"/>
    </location>
</feature>
<keyword evidence="4 6" id="KW-0697">Rotamase</keyword>
<comment type="catalytic activity">
    <reaction evidence="1 6">
        <text>[protein]-peptidylproline (omega=180) = [protein]-peptidylproline (omega=0)</text>
        <dbReference type="Rhea" id="RHEA:16237"/>
        <dbReference type="Rhea" id="RHEA-COMP:10747"/>
        <dbReference type="Rhea" id="RHEA-COMP:10748"/>
        <dbReference type="ChEBI" id="CHEBI:83833"/>
        <dbReference type="ChEBI" id="CHEBI:83834"/>
        <dbReference type="EC" id="5.2.1.8"/>
    </reaction>
</comment>
<dbReference type="EC" id="5.2.1.8" evidence="3 6"/>
<evidence type="ECO:0000259" key="9">
    <source>
        <dbReference type="PROSITE" id="PS50059"/>
    </source>
</evidence>
<dbReference type="InterPro" id="IPR001179">
    <property type="entry name" value="PPIase_FKBP_dom"/>
</dbReference>
<dbReference type="InterPro" id="IPR046357">
    <property type="entry name" value="PPIase_dom_sf"/>
</dbReference>
<proteinExistence type="inferred from homology"/>
<evidence type="ECO:0000256" key="8">
    <source>
        <dbReference type="SAM" id="SignalP"/>
    </source>
</evidence>
<dbReference type="PROSITE" id="PS50059">
    <property type="entry name" value="FKBP_PPIASE"/>
    <property type="match status" value="1"/>
</dbReference>
<name>A0ABN2XQU0_9ACTN</name>
<dbReference type="GO" id="GO:0016853">
    <property type="term" value="F:isomerase activity"/>
    <property type="evidence" value="ECO:0007669"/>
    <property type="project" value="UniProtKB-KW"/>
</dbReference>
<evidence type="ECO:0000256" key="1">
    <source>
        <dbReference type="ARBA" id="ARBA00000971"/>
    </source>
</evidence>
<feature type="domain" description="PPIase FKBP-type" evidence="9">
    <location>
        <begin position="245"/>
        <end position="330"/>
    </location>
</feature>
<sequence length="332" mass="34082">MLLSLRRPAAALCVALLIPALAACGGDSGEADDNGSSSESTSGGAAAGELSEVAFEGDVGDSLKATWESAVEAPDATEVTTLVAGDGDALAEGDTVTAYLWLGNGKTKEELYNGYDAGAPESIPNTPEVGPVFVDLLADATYGSRVAAVTSAGELFGDGVEGNQFGVVAEDPLVVVVDLVEKQQESPEPTDDKVHDADPSTQPTVVEEGGKPTGLDFEGIEEPELDTPVQRVVLEEGDGAVVKKSDTLEVDYLGATYDAEAPFDESFSKEPMTSALTGLIPGWSIGLEGVKVGSRVLLQIPPAYGYGSQGSGAIPANATLWFVIDVISAKKG</sequence>
<dbReference type="PROSITE" id="PS51257">
    <property type="entry name" value="PROKAR_LIPOPROTEIN"/>
    <property type="match status" value="1"/>
</dbReference>
<gene>
    <name evidence="10" type="ORF">GCM10009843_05330</name>
</gene>
<dbReference type="PANTHER" id="PTHR43811:SF19">
    <property type="entry name" value="39 KDA FK506-BINDING NUCLEAR PROTEIN"/>
    <property type="match status" value="1"/>
</dbReference>
<evidence type="ECO:0000256" key="5">
    <source>
        <dbReference type="ARBA" id="ARBA00023235"/>
    </source>
</evidence>
<accession>A0ABN2XQU0</accession>
<dbReference type="Gene3D" id="3.10.50.40">
    <property type="match status" value="1"/>
</dbReference>
<evidence type="ECO:0000313" key="11">
    <source>
        <dbReference type="Proteomes" id="UP001500575"/>
    </source>
</evidence>
<feature type="signal peptide" evidence="8">
    <location>
        <begin position="1"/>
        <end position="22"/>
    </location>
</feature>
<feature type="chain" id="PRO_5045711520" description="peptidylprolyl isomerase" evidence="8">
    <location>
        <begin position="23"/>
        <end position="332"/>
    </location>
</feature>
<comment type="caution">
    <text evidence="10">The sequence shown here is derived from an EMBL/GenBank/DDBJ whole genome shotgun (WGS) entry which is preliminary data.</text>
</comment>
<protein>
    <recommendedName>
        <fullName evidence="3 6">peptidylprolyl isomerase</fullName>
        <ecNumber evidence="3 6">5.2.1.8</ecNumber>
    </recommendedName>
</protein>
<keyword evidence="5 6" id="KW-0413">Isomerase</keyword>
<reference evidence="10 11" key="1">
    <citation type="journal article" date="2019" name="Int. J. Syst. Evol. Microbiol.">
        <title>The Global Catalogue of Microorganisms (GCM) 10K type strain sequencing project: providing services to taxonomists for standard genome sequencing and annotation.</title>
        <authorList>
            <consortium name="The Broad Institute Genomics Platform"/>
            <consortium name="The Broad Institute Genome Sequencing Center for Infectious Disease"/>
            <person name="Wu L."/>
            <person name="Ma J."/>
        </authorList>
    </citation>
    <scope>NUCLEOTIDE SEQUENCE [LARGE SCALE GENOMIC DNA]</scope>
    <source>
        <strain evidence="10 11">JCM 16021</strain>
    </source>
</reference>
<organism evidence="10 11">
    <name type="scientific">Nocardioides bigeumensis</name>
    <dbReference type="NCBI Taxonomy" id="433657"/>
    <lineage>
        <taxon>Bacteria</taxon>
        <taxon>Bacillati</taxon>
        <taxon>Actinomycetota</taxon>
        <taxon>Actinomycetes</taxon>
        <taxon>Propionibacteriales</taxon>
        <taxon>Nocardioidaceae</taxon>
        <taxon>Nocardioides</taxon>
    </lineage>
</organism>
<evidence type="ECO:0000256" key="3">
    <source>
        <dbReference type="ARBA" id="ARBA00013194"/>
    </source>
</evidence>
<dbReference type="EMBL" id="BAAAQQ010000002">
    <property type="protein sequence ID" value="GAA2115697.1"/>
    <property type="molecule type" value="Genomic_DNA"/>
</dbReference>
<keyword evidence="8" id="KW-0732">Signal</keyword>
<feature type="compositionally biased region" description="Low complexity" evidence="7">
    <location>
        <begin position="35"/>
        <end position="47"/>
    </location>
</feature>
<evidence type="ECO:0000256" key="7">
    <source>
        <dbReference type="SAM" id="MobiDB-lite"/>
    </source>
</evidence>
<evidence type="ECO:0000313" key="10">
    <source>
        <dbReference type="EMBL" id="GAA2115697.1"/>
    </source>
</evidence>
<dbReference type="RefSeq" id="WP_344302062.1">
    <property type="nucleotide sequence ID" value="NZ_BAAAQQ010000002.1"/>
</dbReference>
<feature type="compositionally biased region" description="Basic and acidic residues" evidence="7">
    <location>
        <begin position="183"/>
        <end position="198"/>
    </location>
</feature>
<evidence type="ECO:0000256" key="2">
    <source>
        <dbReference type="ARBA" id="ARBA00006577"/>
    </source>
</evidence>
<dbReference type="Pfam" id="PF00254">
    <property type="entry name" value="FKBP_C"/>
    <property type="match status" value="1"/>
</dbReference>
<dbReference type="PANTHER" id="PTHR43811">
    <property type="entry name" value="FKBP-TYPE PEPTIDYL-PROLYL CIS-TRANS ISOMERASE FKPA"/>
    <property type="match status" value="1"/>
</dbReference>
<dbReference type="SUPFAM" id="SSF54534">
    <property type="entry name" value="FKBP-like"/>
    <property type="match status" value="1"/>
</dbReference>
<evidence type="ECO:0000256" key="4">
    <source>
        <dbReference type="ARBA" id="ARBA00023110"/>
    </source>
</evidence>